<accession>A0A8B8AAL9</accession>
<dbReference type="PANTHER" id="PTHR25462:SF296">
    <property type="entry name" value="MEIOTIC P26, ISOFORM F"/>
    <property type="match status" value="1"/>
</dbReference>
<evidence type="ECO:0000313" key="5">
    <source>
        <dbReference type="RefSeq" id="XP_022288507.1"/>
    </source>
</evidence>
<dbReference type="InterPro" id="IPR047153">
    <property type="entry name" value="TRIM45/56/19-like"/>
</dbReference>
<keyword evidence="1" id="KW-0862">Zinc</keyword>
<evidence type="ECO:0000313" key="4">
    <source>
        <dbReference type="Proteomes" id="UP000694844"/>
    </source>
</evidence>
<dbReference type="SUPFAM" id="SSF57845">
    <property type="entry name" value="B-box zinc-binding domain"/>
    <property type="match status" value="1"/>
</dbReference>
<dbReference type="InterPro" id="IPR000315">
    <property type="entry name" value="Znf_B-box"/>
</dbReference>
<name>A0A8B8AAL9_CRAVI</name>
<feature type="domain" description="B box-type" evidence="3">
    <location>
        <begin position="31"/>
        <end position="72"/>
    </location>
</feature>
<evidence type="ECO:0000256" key="2">
    <source>
        <dbReference type="SAM" id="MobiDB-lite"/>
    </source>
</evidence>
<keyword evidence="1" id="KW-0479">Metal-binding</keyword>
<dbReference type="PANTHER" id="PTHR25462">
    <property type="entry name" value="BONUS, ISOFORM C-RELATED"/>
    <property type="match status" value="1"/>
</dbReference>
<proteinExistence type="predicted"/>
<dbReference type="SMART" id="SM00336">
    <property type="entry name" value="BBOX"/>
    <property type="match status" value="1"/>
</dbReference>
<dbReference type="KEGG" id="cvn:111100716"/>
<organism evidence="4 5">
    <name type="scientific">Crassostrea virginica</name>
    <name type="common">Eastern oyster</name>
    <dbReference type="NCBI Taxonomy" id="6565"/>
    <lineage>
        <taxon>Eukaryota</taxon>
        <taxon>Metazoa</taxon>
        <taxon>Spiralia</taxon>
        <taxon>Lophotrochozoa</taxon>
        <taxon>Mollusca</taxon>
        <taxon>Bivalvia</taxon>
        <taxon>Autobranchia</taxon>
        <taxon>Pteriomorphia</taxon>
        <taxon>Ostreida</taxon>
        <taxon>Ostreoidea</taxon>
        <taxon>Ostreidae</taxon>
        <taxon>Crassostrea</taxon>
    </lineage>
</organism>
<reference evidence="5" key="1">
    <citation type="submission" date="2025-08" db="UniProtKB">
        <authorList>
            <consortium name="RefSeq"/>
        </authorList>
    </citation>
    <scope>IDENTIFICATION</scope>
    <source>
        <tissue evidence="5">Whole sample</tissue>
    </source>
</reference>
<gene>
    <name evidence="5" type="primary">LOC111100716</name>
</gene>
<dbReference type="GO" id="GO:0005654">
    <property type="term" value="C:nucleoplasm"/>
    <property type="evidence" value="ECO:0007669"/>
    <property type="project" value="TreeGrafter"/>
</dbReference>
<dbReference type="RefSeq" id="XP_022288507.1">
    <property type="nucleotide sequence ID" value="XM_022432799.1"/>
</dbReference>
<keyword evidence="1" id="KW-0863">Zinc-finger</keyword>
<dbReference type="PROSITE" id="PS50119">
    <property type="entry name" value="ZF_BBOX"/>
    <property type="match status" value="1"/>
</dbReference>
<dbReference type="GO" id="GO:0008270">
    <property type="term" value="F:zinc ion binding"/>
    <property type="evidence" value="ECO:0007669"/>
    <property type="project" value="UniProtKB-KW"/>
</dbReference>
<keyword evidence="4" id="KW-1185">Reference proteome</keyword>
<dbReference type="Gene3D" id="3.30.160.60">
    <property type="entry name" value="Classic Zinc Finger"/>
    <property type="match status" value="1"/>
</dbReference>
<dbReference type="GeneID" id="111100716"/>
<dbReference type="Pfam" id="PF00643">
    <property type="entry name" value="zf-B_box"/>
    <property type="match status" value="1"/>
</dbReference>
<dbReference type="GO" id="GO:0061630">
    <property type="term" value="F:ubiquitin protein ligase activity"/>
    <property type="evidence" value="ECO:0007669"/>
    <property type="project" value="TreeGrafter"/>
</dbReference>
<dbReference type="AlphaFoldDB" id="A0A8B8AAL9"/>
<protein>
    <submittedName>
        <fullName evidence="5">Uncharacterized protein LOC111100716</fullName>
    </submittedName>
</protein>
<feature type="region of interest" description="Disordered" evidence="2">
    <location>
        <begin position="1"/>
        <end position="24"/>
    </location>
</feature>
<sequence>MATVEDMHHLEKQNTDHDQGEVSAEKTQQERAWHICQVHGKDLMPLLCQECESAVCLDCLVKTHVGHKMSNISECVEEKVEKLNDAILRKESSCFDLKELQGSLQERQRYIKDQKNLLIQQVRDREEEIVTEVKRVCQQTIDRISELANERECPMIKDEEILKTLIDSDLFRNETVEDCIKSLHFYNKLQTLNSKYSAEKHDDVPFTFVSRDFSSEKITELVGSVLTDPELEFSSDEHVENKEEVTNKEVDYKIEKDDKPKLFQEKVLHKKVDAITLLSSERSLLWSDGILYQQINSKVEKISEGVKHFSYVPESDEIAFTTIWSGKTILRRSASGQSKSKFKLMEMICDEVCAISHDGVFMKKVYS</sequence>
<evidence type="ECO:0000259" key="3">
    <source>
        <dbReference type="PROSITE" id="PS50119"/>
    </source>
</evidence>
<dbReference type="OrthoDB" id="5800423at2759"/>
<dbReference type="Proteomes" id="UP000694844">
    <property type="component" value="Chromosome 6"/>
</dbReference>
<evidence type="ECO:0000256" key="1">
    <source>
        <dbReference type="PROSITE-ProRule" id="PRU00024"/>
    </source>
</evidence>